<keyword evidence="1" id="KW-1133">Transmembrane helix</keyword>
<accession>A0AB73T4R7</accession>
<feature type="transmembrane region" description="Helical" evidence="1">
    <location>
        <begin position="17"/>
        <end position="35"/>
    </location>
</feature>
<feature type="transmembrane region" description="Helical" evidence="1">
    <location>
        <begin position="149"/>
        <end position="167"/>
    </location>
</feature>
<feature type="transmembrane region" description="Helical" evidence="1">
    <location>
        <begin position="118"/>
        <end position="137"/>
    </location>
</feature>
<keyword evidence="3" id="KW-1185">Reference proteome</keyword>
<proteinExistence type="predicted"/>
<dbReference type="Pfam" id="PF06541">
    <property type="entry name" value="ABC_trans_CmpB"/>
    <property type="match status" value="1"/>
</dbReference>
<organism evidence="2 3">
    <name type="scientific">Murimonas intestini</name>
    <dbReference type="NCBI Taxonomy" id="1337051"/>
    <lineage>
        <taxon>Bacteria</taxon>
        <taxon>Bacillati</taxon>
        <taxon>Bacillota</taxon>
        <taxon>Clostridia</taxon>
        <taxon>Lachnospirales</taxon>
        <taxon>Lachnospiraceae</taxon>
        <taxon>Murimonas</taxon>
    </lineage>
</organism>
<keyword evidence="1" id="KW-0812">Transmembrane</keyword>
<dbReference type="AlphaFoldDB" id="A0AB73T4R7"/>
<feature type="transmembrane region" description="Helical" evidence="1">
    <location>
        <begin position="47"/>
        <end position="68"/>
    </location>
</feature>
<protein>
    <submittedName>
        <fullName evidence="2">ABC transporter type IV</fullName>
    </submittedName>
</protein>
<feature type="transmembrane region" description="Helical" evidence="1">
    <location>
        <begin position="80"/>
        <end position="106"/>
    </location>
</feature>
<comment type="caution">
    <text evidence="2">The sequence shown here is derived from an EMBL/GenBank/DDBJ whole genome shotgun (WGS) entry which is preliminary data.</text>
</comment>
<dbReference type="InterPro" id="IPR010540">
    <property type="entry name" value="CmpB_TMEM229"/>
</dbReference>
<dbReference type="EMBL" id="QGGY01000005">
    <property type="protein sequence ID" value="PWJ76103.1"/>
    <property type="molecule type" value="Genomic_DNA"/>
</dbReference>
<name>A0AB73T4R7_9FIRM</name>
<dbReference type="Proteomes" id="UP000245412">
    <property type="component" value="Unassembled WGS sequence"/>
</dbReference>
<reference evidence="2 3" key="1">
    <citation type="submission" date="2018-05" db="EMBL/GenBank/DDBJ databases">
        <authorList>
            <person name="Goeker M."/>
            <person name="Huntemann M."/>
            <person name="Clum A."/>
            <person name="Pillay M."/>
            <person name="Palaniappan K."/>
            <person name="Varghese N."/>
            <person name="Mikhailova N."/>
            <person name="Stamatis D."/>
            <person name="Reddy T."/>
            <person name="Daum C."/>
            <person name="Shapiro N."/>
            <person name="Ivanova N."/>
            <person name="Kyrpides N."/>
            <person name="Woyke T."/>
        </authorList>
    </citation>
    <scope>NUCLEOTIDE SEQUENCE [LARGE SCALE GENOMIC DNA]</scope>
    <source>
        <strain evidence="2 3">DSM 26524</strain>
    </source>
</reference>
<evidence type="ECO:0000256" key="1">
    <source>
        <dbReference type="SAM" id="Phobius"/>
    </source>
</evidence>
<sequence>MPWDLAFFGTGTDVYHIVQWFFIYSILGWIVETIYMSICGRRFVNRGFIFGPICPIYGFGALIAYFLLRPLADNLVLLYLAGGIMATAWEFLVAKVMMAVFGEVWWDYSEKPFNYKGILCLESSVAWGFYVLILFTFLHKFVMFLSDLYPYQTGCILGGVLMVYYLVDFTVHLCKAKFPEVPDKARRIKNKFVSFCRN</sequence>
<gene>
    <name evidence="2" type="ORF">C7383_105138</name>
</gene>
<keyword evidence="1" id="KW-0472">Membrane</keyword>
<evidence type="ECO:0000313" key="2">
    <source>
        <dbReference type="EMBL" id="PWJ76103.1"/>
    </source>
</evidence>
<evidence type="ECO:0000313" key="3">
    <source>
        <dbReference type="Proteomes" id="UP000245412"/>
    </source>
</evidence>
<dbReference type="RefSeq" id="WP_109626364.1">
    <property type="nucleotide sequence ID" value="NZ_JANKBI010000003.1"/>
</dbReference>